<accession>A0A919VH83</accession>
<feature type="compositionally biased region" description="Basic and acidic residues" evidence="1">
    <location>
        <begin position="160"/>
        <end position="201"/>
    </location>
</feature>
<feature type="region of interest" description="Disordered" evidence="1">
    <location>
        <begin position="148"/>
        <end position="201"/>
    </location>
</feature>
<dbReference type="EMBL" id="BOPZ01000017">
    <property type="protein sequence ID" value="GIM29416.1"/>
    <property type="molecule type" value="Genomic_DNA"/>
</dbReference>
<evidence type="ECO:0000313" key="3">
    <source>
        <dbReference type="Proteomes" id="UP000679179"/>
    </source>
</evidence>
<reference evidence="2" key="1">
    <citation type="submission" date="2021-03" db="EMBL/GenBank/DDBJ databases">
        <title>Taxonomic study of Clostridium polyendosporum from meadow-gley soil under rice.</title>
        <authorList>
            <person name="Kobayashi H."/>
            <person name="Tanizawa Y."/>
            <person name="Yagura M."/>
        </authorList>
    </citation>
    <scope>NUCLEOTIDE SEQUENCE</scope>
    <source>
        <strain evidence="2">JCM 30710</strain>
    </source>
</reference>
<keyword evidence="3" id="KW-1185">Reference proteome</keyword>
<organism evidence="2 3">
    <name type="scientific">Clostridium polyendosporum</name>
    <dbReference type="NCBI Taxonomy" id="69208"/>
    <lineage>
        <taxon>Bacteria</taxon>
        <taxon>Bacillati</taxon>
        <taxon>Bacillota</taxon>
        <taxon>Clostridia</taxon>
        <taxon>Eubacteriales</taxon>
        <taxon>Clostridiaceae</taxon>
        <taxon>Clostridium</taxon>
    </lineage>
</organism>
<evidence type="ECO:0000256" key="1">
    <source>
        <dbReference type="SAM" id="MobiDB-lite"/>
    </source>
</evidence>
<dbReference type="AlphaFoldDB" id="A0A919VH83"/>
<dbReference type="Proteomes" id="UP000679179">
    <property type="component" value="Unassembled WGS sequence"/>
</dbReference>
<sequence>MKDYKQLFDGYFIEVNNISDLLVKYVTAYRTLIGSAGELNGIALARKKDVRNAIKRANQLGDIIDVLLDTIENIECCYLDYIRLKANVIAQKTSEECFGESFGESILLLAVLSQLLPEDHPFFTTGQLGGLGGLGGLGDNFKNFKNIFPKGRNKKKGKDIKKNSKNDNKKNINDDKCKDDKCKENDDNHNDDDKGKEPNGD</sequence>
<name>A0A919VH83_9CLOT</name>
<gene>
    <name evidence="2" type="ORF">CPJCM30710_20820</name>
</gene>
<proteinExistence type="predicted"/>
<protein>
    <submittedName>
        <fullName evidence="2">Uncharacterized protein</fullName>
    </submittedName>
</protein>
<dbReference type="RefSeq" id="WP_212904116.1">
    <property type="nucleotide sequence ID" value="NZ_BOPZ01000017.1"/>
</dbReference>
<comment type="caution">
    <text evidence="2">The sequence shown here is derived from an EMBL/GenBank/DDBJ whole genome shotgun (WGS) entry which is preliminary data.</text>
</comment>
<evidence type="ECO:0000313" key="2">
    <source>
        <dbReference type="EMBL" id="GIM29416.1"/>
    </source>
</evidence>